<evidence type="ECO:0000313" key="1">
    <source>
        <dbReference type="EMBL" id="MFH6601910.1"/>
    </source>
</evidence>
<dbReference type="Proteomes" id="UP001595191">
    <property type="component" value="Unassembled WGS sequence"/>
</dbReference>
<comment type="caution">
    <text evidence="1">The sequence shown here is derived from an EMBL/GenBank/DDBJ whole genome shotgun (WGS) entry which is preliminary data.</text>
</comment>
<gene>
    <name evidence="1" type="ORF">ACEZ3G_00365</name>
</gene>
<proteinExistence type="predicted"/>
<evidence type="ECO:0000313" key="2">
    <source>
        <dbReference type="Proteomes" id="UP001595191"/>
    </source>
</evidence>
<name>A0ACC7LFK0_9FLAO</name>
<organism evidence="1 2">
    <name type="scientific">Meishania litoralis</name>
    <dbReference type="NCBI Taxonomy" id="3434685"/>
    <lineage>
        <taxon>Bacteria</taxon>
        <taxon>Pseudomonadati</taxon>
        <taxon>Bacteroidota</taxon>
        <taxon>Flavobacteriia</taxon>
        <taxon>Flavobacteriales</taxon>
        <taxon>Flavobacteriaceae</taxon>
        <taxon>Meishania</taxon>
    </lineage>
</organism>
<protein>
    <submittedName>
        <fullName evidence="1">Uncharacterized protein</fullName>
    </submittedName>
</protein>
<accession>A0ACC7LFK0</accession>
<keyword evidence="2" id="KW-1185">Reference proteome</keyword>
<reference evidence="1" key="1">
    <citation type="submission" date="2024-09" db="EMBL/GenBank/DDBJ databases">
        <authorList>
            <person name="Liu J."/>
        </authorList>
    </citation>
    <scope>NUCLEOTIDE SEQUENCE</scope>
    <source>
        <strain evidence="1">NBU2967</strain>
    </source>
</reference>
<sequence>MYKIIAYLNFLFSSTNQHGVHSPFVYDYVTKCLYARQKFKVSKAENVLFKSMGYFNVKNIWISSGSKPLQKKIQAEHPSIQINHGPYDLIFIDAPHLEESFNFLFENIHNNSMLLIGSIYKNKPCTKLWQMVKDHEKARVTIDMYHCGAVFFRKEQASEHFRIRI</sequence>
<dbReference type="EMBL" id="JBHFPV010000001">
    <property type="protein sequence ID" value="MFH6601910.1"/>
    <property type="molecule type" value="Genomic_DNA"/>
</dbReference>